<dbReference type="GO" id="GO:0010041">
    <property type="term" value="P:response to iron(III) ion"/>
    <property type="evidence" value="ECO:0007669"/>
    <property type="project" value="TreeGrafter"/>
</dbReference>
<evidence type="ECO:0000256" key="2">
    <source>
        <dbReference type="ARBA" id="ARBA00022475"/>
    </source>
</evidence>
<comment type="caution">
    <text evidence="10">The sequence shown here is derived from an EMBL/GenBank/DDBJ whole genome shotgun (WGS) entry which is preliminary data.</text>
</comment>
<dbReference type="InterPro" id="IPR038731">
    <property type="entry name" value="RgtA/B/C-like"/>
</dbReference>
<evidence type="ECO:0000256" key="1">
    <source>
        <dbReference type="ARBA" id="ARBA00004651"/>
    </source>
</evidence>
<accession>A0A1F5H6D4</accession>
<comment type="subcellular location">
    <subcellularLocation>
        <location evidence="1">Cell membrane</location>
        <topology evidence="1">Multi-pass membrane protein</topology>
    </subcellularLocation>
</comment>
<keyword evidence="5 8" id="KW-0812">Transmembrane</keyword>
<evidence type="ECO:0000256" key="3">
    <source>
        <dbReference type="ARBA" id="ARBA00022676"/>
    </source>
</evidence>
<feature type="transmembrane region" description="Helical" evidence="8">
    <location>
        <begin position="94"/>
        <end position="111"/>
    </location>
</feature>
<reference evidence="10 11" key="1">
    <citation type="journal article" date="2016" name="Nat. Commun.">
        <title>Thousands of microbial genomes shed light on interconnected biogeochemical processes in an aquifer system.</title>
        <authorList>
            <person name="Anantharaman K."/>
            <person name="Brown C.T."/>
            <person name="Hug L.A."/>
            <person name="Sharon I."/>
            <person name="Castelle C.J."/>
            <person name="Probst A.J."/>
            <person name="Thomas B.C."/>
            <person name="Singh A."/>
            <person name="Wilkins M.J."/>
            <person name="Karaoz U."/>
            <person name="Brodie E.L."/>
            <person name="Williams K.H."/>
            <person name="Hubbard S.S."/>
            <person name="Banfield J.F."/>
        </authorList>
    </citation>
    <scope>NUCLEOTIDE SEQUENCE [LARGE SCALE GENOMIC DNA]</scope>
</reference>
<feature type="transmembrane region" description="Helical" evidence="8">
    <location>
        <begin position="326"/>
        <end position="344"/>
    </location>
</feature>
<feature type="transmembrane region" description="Helical" evidence="8">
    <location>
        <begin position="378"/>
        <end position="398"/>
    </location>
</feature>
<sequence length="570" mass="65946">MKLIKKNIFLILIIFLAVILRFINLSSIPIGFNDDEAAFGYNAYSILKTGRDEWGRLLPFPVFESFGDWKLVGYLYLAVISQAILGVNEFATRLPSAIFGVLAVWATYLLTKELFRNFNLKLKIGNWKLEIAHVAAFFLAISPWHIIASRNAFESDILIFIISLSTYFFLLSLKIKKFIIFAFLGLVSAFYIYRSSWLFVPLFVLNLLYLHRERLKNFKTDLKKTILLSFVLLLPLIPVVTTFKGQARFFQESFIAGVQKSGIIDEVNEKLGACQDKWPNFFCKLIYNRYDSYFTRYINNYFSNLSPELFYLRGVSGGYQAFSIRSLFYSFELPLLIIGLFFLISKKPYQAKILIPWILLVPLGASITGVGNPGRLNILIPTTQIIAAFGYFSIYNLIKSQKVANLILIISAIFIVSVVARLVVDMFSYYPLVSGRYQRYGYKPLFDYLESQKPKYNQIAVSRKNDDAKQYIHYLFFEQYDPKAYQESVLRYVDQRGWQVVEQVGNFRFYPSTPGLENLPPKTLLAVGEKEVVFPIGPIFVVNYKNGDRVFEVYDVDMVKEKMKEKYEQK</sequence>
<feature type="transmembrane region" description="Helical" evidence="8">
    <location>
        <begin position="226"/>
        <end position="243"/>
    </location>
</feature>
<keyword evidence="3" id="KW-0328">Glycosyltransferase</keyword>
<organism evidence="10 11">
    <name type="scientific">Candidatus Curtissbacteria bacterium RIFCSPLOWO2_01_FULL_42_50</name>
    <dbReference type="NCBI Taxonomy" id="1797730"/>
    <lineage>
        <taxon>Bacteria</taxon>
        <taxon>Candidatus Curtissiibacteriota</taxon>
    </lineage>
</organism>
<dbReference type="GO" id="GO:0009103">
    <property type="term" value="P:lipopolysaccharide biosynthetic process"/>
    <property type="evidence" value="ECO:0007669"/>
    <property type="project" value="UniProtKB-ARBA"/>
</dbReference>
<dbReference type="Pfam" id="PF13231">
    <property type="entry name" value="PMT_2"/>
    <property type="match status" value="1"/>
</dbReference>
<dbReference type="PANTHER" id="PTHR33908">
    <property type="entry name" value="MANNOSYLTRANSFERASE YKCB-RELATED"/>
    <property type="match status" value="1"/>
</dbReference>
<keyword evidence="7 8" id="KW-0472">Membrane</keyword>
<feature type="transmembrane region" description="Helical" evidence="8">
    <location>
        <begin position="353"/>
        <end position="372"/>
    </location>
</feature>
<gene>
    <name evidence="10" type="ORF">A3B54_02945</name>
</gene>
<feature type="domain" description="Glycosyltransferase RgtA/B/C/D-like" evidence="9">
    <location>
        <begin position="75"/>
        <end position="236"/>
    </location>
</feature>
<evidence type="ECO:0000256" key="8">
    <source>
        <dbReference type="SAM" id="Phobius"/>
    </source>
</evidence>
<dbReference type="Proteomes" id="UP000177039">
    <property type="component" value="Unassembled WGS sequence"/>
</dbReference>
<proteinExistence type="predicted"/>
<dbReference type="AlphaFoldDB" id="A0A1F5H6D4"/>
<keyword evidence="4" id="KW-0808">Transferase</keyword>
<feature type="transmembrane region" description="Helical" evidence="8">
    <location>
        <begin position="7"/>
        <end position="32"/>
    </location>
</feature>
<evidence type="ECO:0000256" key="7">
    <source>
        <dbReference type="ARBA" id="ARBA00023136"/>
    </source>
</evidence>
<feature type="transmembrane region" description="Helical" evidence="8">
    <location>
        <begin position="405"/>
        <end position="424"/>
    </location>
</feature>
<feature type="transmembrane region" description="Helical" evidence="8">
    <location>
        <begin position="71"/>
        <end position="87"/>
    </location>
</feature>
<evidence type="ECO:0000313" key="11">
    <source>
        <dbReference type="Proteomes" id="UP000177039"/>
    </source>
</evidence>
<dbReference type="EMBL" id="MFBT01000012">
    <property type="protein sequence ID" value="OGD99619.1"/>
    <property type="molecule type" value="Genomic_DNA"/>
</dbReference>
<keyword evidence="2" id="KW-1003">Cell membrane</keyword>
<evidence type="ECO:0000259" key="9">
    <source>
        <dbReference type="Pfam" id="PF13231"/>
    </source>
</evidence>
<evidence type="ECO:0000256" key="4">
    <source>
        <dbReference type="ARBA" id="ARBA00022679"/>
    </source>
</evidence>
<feature type="transmembrane region" description="Helical" evidence="8">
    <location>
        <begin position="179"/>
        <end position="205"/>
    </location>
</feature>
<dbReference type="GO" id="GO:0005886">
    <property type="term" value="C:plasma membrane"/>
    <property type="evidence" value="ECO:0007669"/>
    <property type="project" value="UniProtKB-SubCell"/>
</dbReference>
<evidence type="ECO:0000256" key="6">
    <source>
        <dbReference type="ARBA" id="ARBA00022989"/>
    </source>
</evidence>
<evidence type="ECO:0000313" key="10">
    <source>
        <dbReference type="EMBL" id="OGD99619.1"/>
    </source>
</evidence>
<feature type="transmembrane region" description="Helical" evidence="8">
    <location>
        <begin position="155"/>
        <end position="173"/>
    </location>
</feature>
<dbReference type="PANTHER" id="PTHR33908:SF3">
    <property type="entry name" value="UNDECAPRENYL PHOSPHATE-ALPHA-4-AMINO-4-DEOXY-L-ARABINOSE ARABINOSYL TRANSFERASE"/>
    <property type="match status" value="1"/>
</dbReference>
<name>A0A1F5H6D4_9BACT</name>
<keyword evidence="6 8" id="KW-1133">Transmembrane helix</keyword>
<dbReference type="GO" id="GO:0016763">
    <property type="term" value="F:pentosyltransferase activity"/>
    <property type="evidence" value="ECO:0007669"/>
    <property type="project" value="TreeGrafter"/>
</dbReference>
<feature type="transmembrane region" description="Helical" evidence="8">
    <location>
        <begin position="131"/>
        <end position="148"/>
    </location>
</feature>
<dbReference type="InterPro" id="IPR050297">
    <property type="entry name" value="LipidA_mod_glycosyltrf_83"/>
</dbReference>
<evidence type="ECO:0000256" key="5">
    <source>
        <dbReference type="ARBA" id="ARBA00022692"/>
    </source>
</evidence>
<protein>
    <recommendedName>
        <fullName evidence="9">Glycosyltransferase RgtA/B/C/D-like domain-containing protein</fullName>
    </recommendedName>
</protein>